<dbReference type="AlphaFoldDB" id="A0A2W2E7W2"/>
<dbReference type="Proteomes" id="UP000249304">
    <property type="component" value="Unassembled WGS sequence"/>
</dbReference>
<dbReference type="EMBL" id="POUD01000026">
    <property type="protein sequence ID" value="PZG20406.1"/>
    <property type="molecule type" value="Genomic_DNA"/>
</dbReference>
<sequence>MPPAGPGDLRGPGYGSGLDLYQVAAGVVTLDWDFPRPERKELTDRLGGAGFRHWYVATDLNAATSMYVRYGEAEGDLLHPEPIHVPFTHWSDHLGPLRSYADFLAGVYDTDQADATVGVLAACLAVVELESGVRLDRELQVRRPHAMLPLPGDADLKWPG</sequence>
<protein>
    <submittedName>
        <fullName evidence="1">Uncharacterized protein</fullName>
    </submittedName>
</protein>
<organism evidence="1 2">
    <name type="scientific">Nonomuraea aridisoli</name>
    <dbReference type="NCBI Taxonomy" id="2070368"/>
    <lineage>
        <taxon>Bacteria</taxon>
        <taxon>Bacillati</taxon>
        <taxon>Actinomycetota</taxon>
        <taxon>Actinomycetes</taxon>
        <taxon>Streptosporangiales</taxon>
        <taxon>Streptosporangiaceae</taxon>
        <taxon>Nonomuraea</taxon>
    </lineage>
</organism>
<comment type="caution">
    <text evidence="1">The sequence shown here is derived from an EMBL/GenBank/DDBJ whole genome shotgun (WGS) entry which is preliminary data.</text>
</comment>
<evidence type="ECO:0000313" key="1">
    <source>
        <dbReference type="EMBL" id="PZG20406.1"/>
    </source>
</evidence>
<gene>
    <name evidence="1" type="ORF">C1J01_09290</name>
</gene>
<reference evidence="1 2" key="1">
    <citation type="submission" date="2018-01" db="EMBL/GenBank/DDBJ databases">
        <title>Draft genome sequence of Nonomuraea sp. KC333.</title>
        <authorList>
            <person name="Sahin N."/>
            <person name="Saygin H."/>
            <person name="Ay H."/>
        </authorList>
    </citation>
    <scope>NUCLEOTIDE SEQUENCE [LARGE SCALE GENOMIC DNA]</scope>
    <source>
        <strain evidence="1 2">KC333</strain>
    </source>
</reference>
<dbReference type="RefSeq" id="WP_111178129.1">
    <property type="nucleotide sequence ID" value="NZ_POUD01000026.1"/>
</dbReference>
<keyword evidence="2" id="KW-1185">Reference proteome</keyword>
<proteinExistence type="predicted"/>
<name>A0A2W2E7W2_9ACTN</name>
<accession>A0A2W2E7W2</accession>
<evidence type="ECO:0000313" key="2">
    <source>
        <dbReference type="Proteomes" id="UP000249304"/>
    </source>
</evidence>
<dbReference type="OrthoDB" id="3527405at2"/>